<evidence type="ECO:0000313" key="3">
    <source>
        <dbReference type="EMBL" id="CAL1703520.1"/>
    </source>
</evidence>
<keyword evidence="1" id="KW-0812">Transmembrane</keyword>
<name>A0ABP1D6M3_9APHY</name>
<dbReference type="InterPro" id="IPR045339">
    <property type="entry name" value="DUF6534"/>
</dbReference>
<evidence type="ECO:0000256" key="1">
    <source>
        <dbReference type="SAM" id="Phobius"/>
    </source>
</evidence>
<dbReference type="Pfam" id="PF20152">
    <property type="entry name" value="DUF6534"/>
    <property type="match status" value="1"/>
</dbReference>
<proteinExistence type="predicted"/>
<feature type="transmembrane region" description="Helical" evidence="1">
    <location>
        <begin position="179"/>
        <end position="200"/>
    </location>
</feature>
<protein>
    <recommendedName>
        <fullName evidence="2">DUF6534 domain-containing protein</fullName>
    </recommendedName>
</protein>
<evidence type="ECO:0000259" key="2">
    <source>
        <dbReference type="Pfam" id="PF20152"/>
    </source>
</evidence>
<feature type="transmembrane region" description="Helical" evidence="1">
    <location>
        <begin position="29"/>
        <end position="52"/>
    </location>
</feature>
<keyword evidence="4" id="KW-1185">Reference proteome</keyword>
<accession>A0ABP1D6M3</accession>
<feature type="transmembrane region" description="Helical" evidence="1">
    <location>
        <begin position="134"/>
        <end position="159"/>
    </location>
</feature>
<feature type="transmembrane region" description="Helical" evidence="1">
    <location>
        <begin position="212"/>
        <end position="239"/>
    </location>
</feature>
<feature type="transmembrane region" description="Helical" evidence="1">
    <location>
        <begin position="64"/>
        <end position="84"/>
    </location>
</feature>
<keyword evidence="1" id="KW-1133">Transmembrane helix</keyword>
<feature type="transmembrane region" description="Helical" evidence="1">
    <location>
        <begin position="96"/>
        <end position="122"/>
    </location>
</feature>
<reference evidence="4" key="1">
    <citation type="submission" date="2024-04" db="EMBL/GenBank/DDBJ databases">
        <authorList>
            <person name="Shaw F."/>
            <person name="Minotto A."/>
        </authorList>
    </citation>
    <scope>NUCLEOTIDE SEQUENCE [LARGE SCALE GENOMIC DNA]</scope>
</reference>
<organism evidence="3 4">
    <name type="scientific">Somion occarium</name>
    <dbReference type="NCBI Taxonomy" id="3059160"/>
    <lineage>
        <taxon>Eukaryota</taxon>
        <taxon>Fungi</taxon>
        <taxon>Dikarya</taxon>
        <taxon>Basidiomycota</taxon>
        <taxon>Agaricomycotina</taxon>
        <taxon>Agaricomycetes</taxon>
        <taxon>Polyporales</taxon>
        <taxon>Cerrenaceae</taxon>
        <taxon>Somion</taxon>
    </lineage>
</organism>
<dbReference type="EMBL" id="OZ037946">
    <property type="protein sequence ID" value="CAL1703520.1"/>
    <property type="molecule type" value="Genomic_DNA"/>
</dbReference>
<sequence length="325" mass="35690">MESPIPGLPPIPGVPPGALPDIPALLGPIAITACIALLIYGVTVVQAYAYVLNYKKDDTWVKSLVYGVAFFETVHTAVILALYWDTFIHFREDLLAIVHIPWTVPTVFLINCGITILVQGFYIRRIWILSNRSLALLILLITILTLRIGFAIATFAFFVKLDTWQSFRDQTGPLVTISTGLGLAVLMDMCVAGLLIYYLVRGRSGLRRTDGIISFLIAYSVNTGLLSMAVSIAIVFTFAFMKESLIFAGLNLIAGKLYANSLLGTLNARQVLRAQSSRKAHITMPDSHRVILPGEHSRSVQFTSKVSSLPDTVVNVKTDVESKYA</sequence>
<dbReference type="Proteomes" id="UP001497453">
    <property type="component" value="Chromosome 3"/>
</dbReference>
<dbReference type="PANTHER" id="PTHR40465:SF1">
    <property type="entry name" value="DUF6534 DOMAIN-CONTAINING PROTEIN"/>
    <property type="match status" value="1"/>
</dbReference>
<feature type="transmembrane region" description="Helical" evidence="1">
    <location>
        <begin position="245"/>
        <end position="268"/>
    </location>
</feature>
<feature type="domain" description="DUF6534" evidence="2">
    <location>
        <begin position="184"/>
        <end position="270"/>
    </location>
</feature>
<gene>
    <name evidence="3" type="ORF">GFSPODELE1_LOCUS4619</name>
</gene>
<keyword evidence="1" id="KW-0472">Membrane</keyword>
<evidence type="ECO:0000313" key="4">
    <source>
        <dbReference type="Proteomes" id="UP001497453"/>
    </source>
</evidence>
<dbReference type="PANTHER" id="PTHR40465">
    <property type="entry name" value="CHROMOSOME 1, WHOLE GENOME SHOTGUN SEQUENCE"/>
    <property type="match status" value="1"/>
</dbReference>